<evidence type="ECO:0000256" key="10">
    <source>
        <dbReference type="ARBA" id="ARBA00023180"/>
    </source>
</evidence>
<proteinExistence type="predicted"/>
<dbReference type="GO" id="GO:0003755">
    <property type="term" value="F:peptidyl-prolyl cis-trans isomerase activity"/>
    <property type="evidence" value="ECO:0007669"/>
    <property type="project" value="UniProtKB-KW"/>
</dbReference>
<reference evidence="17" key="2">
    <citation type="submission" date="2025-09" db="UniProtKB">
        <authorList>
            <consortium name="Ensembl"/>
        </authorList>
    </citation>
    <scope>IDENTIFICATION</scope>
</reference>
<dbReference type="Gene3D" id="3.10.50.40">
    <property type="match status" value="3"/>
</dbReference>
<evidence type="ECO:0000259" key="15">
    <source>
        <dbReference type="PROSITE" id="PS50059"/>
    </source>
</evidence>
<dbReference type="SUPFAM" id="SSF54534">
    <property type="entry name" value="FKBP-like"/>
    <property type="match status" value="3"/>
</dbReference>
<protein>
    <recommendedName>
        <fullName evidence="3 13">peptidylprolyl isomerase</fullName>
        <ecNumber evidence="3 13">5.2.1.8</ecNumber>
    </recommendedName>
</protein>
<evidence type="ECO:0000256" key="2">
    <source>
        <dbReference type="ARBA" id="ARBA00004240"/>
    </source>
</evidence>
<evidence type="ECO:0000256" key="12">
    <source>
        <dbReference type="ARBA" id="ARBA00055986"/>
    </source>
</evidence>
<evidence type="ECO:0000256" key="14">
    <source>
        <dbReference type="SAM" id="SignalP"/>
    </source>
</evidence>
<evidence type="ECO:0000256" key="13">
    <source>
        <dbReference type="PROSITE-ProRule" id="PRU00277"/>
    </source>
</evidence>
<keyword evidence="6" id="KW-0677">Repeat</keyword>
<dbReference type="GO" id="GO:0005509">
    <property type="term" value="F:calcium ion binding"/>
    <property type="evidence" value="ECO:0007669"/>
    <property type="project" value="InterPro"/>
</dbReference>
<keyword evidence="4" id="KW-0479">Metal-binding</keyword>
<dbReference type="PANTHER" id="PTHR46046">
    <property type="entry name" value="PEPTIDYLPROLYL ISOMERASE"/>
    <property type="match status" value="1"/>
</dbReference>
<comment type="catalytic activity">
    <reaction evidence="1 13">
        <text>[protein]-peptidylproline (omega=180) = [protein]-peptidylproline (omega=0)</text>
        <dbReference type="Rhea" id="RHEA:16237"/>
        <dbReference type="Rhea" id="RHEA-COMP:10747"/>
        <dbReference type="Rhea" id="RHEA-COMP:10748"/>
        <dbReference type="ChEBI" id="CHEBI:83833"/>
        <dbReference type="ChEBI" id="CHEBI:83834"/>
        <dbReference type="EC" id="5.2.1.8"/>
    </reaction>
</comment>
<evidence type="ECO:0000256" key="4">
    <source>
        <dbReference type="ARBA" id="ARBA00022723"/>
    </source>
</evidence>
<reference evidence="17" key="1">
    <citation type="submission" date="2025-08" db="UniProtKB">
        <authorList>
            <consortium name="Ensembl"/>
        </authorList>
    </citation>
    <scope>IDENTIFICATION</scope>
</reference>
<keyword evidence="7" id="KW-0256">Endoplasmic reticulum</keyword>
<dbReference type="PROSITE" id="PS50222">
    <property type="entry name" value="EF_HAND_2"/>
    <property type="match status" value="2"/>
</dbReference>
<dbReference type="SUPFAM" id="SSF47473">
    <property type="entry name" value="EF-hand"/>
    <property type="match status" value="1"/>
</dbReference>
<evidence type="ECO:0000256" key="9">
    <source>
        <dbReference type="ARBA" id="ARBA00023110"/>
    </source>
</evidence>
<feature type="chain" id="PRO_5025545130" description="peptidylprolyl isomerase" evidence="14">
    <location>
        <begin position="20"/>
        <end position="456"/>
    </location>
</feature>
<dbReference type="InterPro" id="IPR001179">
    <property type="entry name" value="PPIase_FKBP_dom"/>
</dbReference>
<feature type="domain" description="PPIase FKBP-type" evidence="15">
    <location>
        <begin position="157"/>
        <end position="248"/>
    </location>
</feature>
<dbReference type="InterPro" id="IPR051989">
    <property type="entry name" value="FKBP-like_isomerase"/>
</dbReference>
<dbReference type="InterPro" id="IPR046357">
    <property type="entry name" value="PPIase_dom_sf"/>
</dbReference>
<evidence type="ECO:0000256" key="8">
    <source>
        <dbReference type="ARBA" id="ARBA00022837"/>
    </source>
</evidence>
<keyword evidence="9 13" id="KW-0697">Rotamase</keyword>
<evidence type="ECO:0000256" key="11">
    <source>
        <dbReference type="ARBA" id="ARBA00023235"/>
    </source>
</evidence>
<dbReference type="AlphaFoldDB" id="A0A671QYR5"/>
<dbReference type="PROSITE" id="PS00018">
    <property type="entry name" value="EF_HAND_1"/>
    <property type="match status" value="1"/>
</dbReference>
<feature type="domain" description="PPIase FKBP-type" evidence="15">
    <location>
        <begin position="45"/>
        <end position="133"/>
    </location>
</feature>
<feature type="domain" description="EF-hand" evidence="16">
    <location>
        <begin position="370"/>
        <end position="405"/>
    </location>
</feature>
<dbReference type="Pfam" id="PF00254">
    <property type="entry name" value="FKBP_C"/>
    <property type="match status" value="3"/>
</dbReference>
<evidence type="ECO:0000256" key="3">
    <source>
        <dbReference type="ARBA" id="ARBA00013194"/>
    </source>
</evidence>
<dbReference type="GO" id="GO:0005783">
    <property type="term" value="C:endoplasmic reticulum"/>
    <property type="evidence" value="ECO:0007669"/>
    <property type="project" value="UniProtKB-SubCell"/>
</dbReference>
<evidence type="ECO:0000259" key="16">
    <source>
        <dbReference type="PROSITE" id="PS50222"/>
    </source>
</evidence>
<evidence type="ECO:0000256" key="5">
    <source>
        <dbReference type="ARBA" id="ARBA00022729"/>
    </source>
</evidence>
<dbReference type="Gene3D" id="1.10.238.10">
    <property type="entry name" value="EF-hand"/>
    <property type="match status" value="1"/>
</dbReference>
<keyword evidence="8" id="KW-0106">Calcium</keyword>
<keyword evidence="10" id="KW-0325">Glycoprotein</keyword>
<dbReference type="PROSITE" id="PS50059">
    <property type="entry name" value="FKBP_PPIASE"/>
    <property type="match status" value="3"/>
</dbReference>
<keyword evidence="5 14" id="KW-0732">Signal</keyword>
<name>A0A671QYR5_9TELE</name>
<feature type="domain" description="PPIase FKBP-type" evidence="15">
    <location>
        <begin position="272"/>
        <end position="359"/>
    </location>
</feature>
<dbReference type="Proteomes" id="UP000472260">
    <property type="component" value="Unassembled WGS sequence"/>
</dbReference>
<evidence type="ECO:0000313" key="17">
    <source>
        <dbReference type="Ensembl" id="ENSSANP00000075984.1"/>
    </source>
</evidence>
<feature type="domain" description="EF-hand" evidence="16">
    <location>
        <begin position="415"/>
        <end position="450"/>
    </location>
</feature>
<gene>
    <name evidence="17" type="primary">fkbp10b</name>
</gene>
<keyword evidence="18" id="KW-1185">Reference proteome</keyword>
<comment type="subcellular location">
    <subcellularLocation>
        <location evidence="2">Endoplasmic reticulum</location>
    </subcellularLocation>
</comment>
<organism evidence="17 18">
    <name type="scientific">Sinocyclocheilus anshuiensis</name>
    <dbReference type="NCBI Taxonomy" id="1608454"/>
    <lineage>
        <taxon>Eukaryota</taxon>
        <taxon>Metazoa</taxon>
        <taxon>Chordata</taxon>
        <taxon>Craniata</taxon>
        <taxon>Vertebrata</taxon>
        <taxon>Euteleostomi</taxon>
        <taxon>Actinopterygii</taxon>
        <taxon>Neopterygii</taxon>
        <taxon>Teleostei</taxon>
        <taxon>Ostariophysi</taxon>
        <taxon>Cypriniformes</taxon>
        <taxon>Cyprinidae</taxon>
        <taxon>Cyprininae</taxon>
        <taxon>Sinocyclocheilus</taxon>
    </lineage>
</organism>
<accession>A0A671QYR5</accession>
<keyword evidence="11 13" id="KW-0413">Isomerase</keyword>
<dbReference type="EC" id="5.2.1.8" evidence="3 13"/>
<evidence type="ECO:0000256" key="6">
    <source>
        <dbReference type="ARBA" id="ARBA00022737"/>
    </source>
</evidence>
<dbReference type="FunFam" id="3.10.50.40:FF:000002">
    <property type="entry name" value="Peptidylprolyl isomerase"/>
    <property type="match status" value="2"/>
</dbReference>
<comment type="function">
    <text evidence="12">PPIases accelerate the folding of proteins during protein synthesis.</text>
</comment>
<dbReference type="Ensembl" id="ENSSANT00000080770.1">
    <property type="protein sequence ID" value="ENSSANP00000075984.1"/>
    <property type="gene ID" value="ENSSANG00000037592.1"/>
</dbReference>
<dbReference type="PANTHER" id="PTHR46046:SF3">
    <property type="entry name" value="PEPTIDYL-PROLYL CIS-TRANS ISOMERASE FKBP10"/>
    <property type="match status" value="1"/>
</dbReference>
<sequence length="456" mass="50942">MVRRIFLSLLLATWFSVDCNPGPIDDIAVDRYFIPKSCIREVKSGDFVRYHYNGTFTDGKLFDSSYDRGAAFFGQVGQKWQIAGVDKGILGMCVNEHRKITVPPHLAYGSQGAGDKVPPDTTLVFDLVLLDVFNRADQVQTKVISTPKECKRSVMRTDFVRFHFNGTLLDGSAFDSSYKRSQTQDSVVGEGWLIKGLDEGLLGMCVGEIRHFIIPPFLAFGEKGYGTEIPDIPGSAVLVFDIHVIDFHGVKDTVQVDITRKSEACNETSEVNDFIQYHYNCSLLDGTLLFTSRDYETPQDVVLGGDKIIDGLDEALRNMCVGERRTVIVPPHLGHGEKGAGIVPGSAVLRFELELVSLQKGVPEGYLFIWLEESPGHLFEALDVNQDQQVPLEEFSQFIKQQVSEGKGRLKPAQDPDSVIIDMFKNQDRNTDGLITQDELKLKVDEDAEKTRHEEL</sequence>
<dbReference type="InterPro" id="IPR018247">
    <property type="entry name" value="EF_Hand_1_Ca_BS"/>
</dbReference>
<dbReference type="InterPro" id="IPR011992">
    <property type="entry name" value="EF-hand-dom_pair"/>
</dbReference>
<evidence type="ECO:0000256" key="7">
    <source>
        <dbReference type="ARBA" id="ARBA00022824"/>
    </source>
</evidence>
<feature type="signal peptide" evidence="14">
    <location>
        <begin position="1"/>
        <end position="19"/>
    </location>
</feature>
<evidence type="ECO:0000313" key="18">
    <source>
        <dbReference type="Proteomes" id="UP000472260"/>
    </source>
</evidence>
<dbReference type="InterPro" id="IPR002048">
    <property type="entry name" value="EF_hand_dom"/>
</dbReference>
<evidence type="ECO:0000256" key="1">
    <source>
        <dbReference type="ARBA" id="ARBA00000971"/>
    </source>
</evidence>